<feature type="non-terminal residue" evidence="8">
    <location>
        <position position="1"/>
    </location>
</feature>
<dbReference type="EMBL" id="LFRF01000027">
    <property type="protein sequence ID" value="KND88271.1"/>
    <property type="molecule type" value="Genomic_DNA"/>
</dbReference>
<comment type="caution">
    <text evidence="8">The sequence shown here is derived from an EMBL/GenBank/DDBJ whole genome shotgun (WGS) entry which is preliminary data.</text>
</comment>
<evidence type="ECO:0000259" key="7">
    <source>
        <dbReference type="PROSITE" id="PS50850"/>
    </source>
</evidence>
<keyword evidence="3 6" id="KW-0812">Transmembrane</keyword>
<feature type="transmembrane region" description="Helical" evidence="6">
    <location>
        <begin position="289"/>
        <end position="308"/>
    </location>
</feature>
<organism evidence="8 9">
    <name type="scientific">Tolypocladium ophioglossoides (strain CBS 100239)</name>
    <name type="common">Snaketongue truffleclub</name>
    <name type="synonym">Elaphocordyceps ophioglossoides</name>
    <dbReference type="NCBI Taxonomy" id="1163406"/>
    <lineage>
        <taxon>Eukaryota</taxon>
        <taxon>Fungi</taxon>
        <taxon>Dikarya</taxon>
        <taxon>Ascomycota</taxon>
        <taxon>Pezizomycotina</taxon>
        <taxon>Sordariomycetes</taxon>
        <taxon>Hypocreomycetidae</taxon>
        <taxon>Hypocreales</taxon>
        <taxon>Ophiocordycipitaceae</taxon>
        <taxon>Tolypocladium</taxon>
    </lineage>
</organism>
<feature type="transmembrane region" description="Helical" evidence="6">
    <location>
        <begin position="76"/>
        <end position="98"/>
    </location>
</feature>
<dbReference type="GO" id="GO:0022857">
    <property type="term" value="F:transmembrane transporter activity"/>
    <property type="evidence" value="ECO:0007669"/>
    <property type="project" value="InterPro"/>
</dbReference>
<dbReference type="OrthoDB" id="10021397at2759"/>
<dbReference type="FunFam" id="1.20.1250.20:FF:000196">
    <property type="entry name" value="MFS toxin efflux pump (AflT)"/>
    <property type="match status" value="1"/>
</dbReference>
<dbReference type="PANTHER" id="PTHR23501:SF201">
    <property type="entry name" value="MFS AFLATOXIN EFFLUX PUMP"/>
    <property type="match status" value="1"/>
</dbReference>
<evidence type="ECO:0000313" key="8">
    <source>
        <dbReference type="EMBL" id="KND88271.1"/>
    </source>
</evidence>
<evidence type="ECO:0000256" key="3">
    <source>
        <dbReference type="ARBA" id="ARBA00022692"/>
    </source>
</evidence>
<feature type="transmembrane region" description="Helical" evidence="6">
    <location>
        <begin position="454"/>
        <end position="475"/>
    </location>
</feature>
<feature type="transmembrane region" description="Helical" evidence="6">
    <location>
        <begin position="110"/>
        <end position="131"/>
    </location>
</feature>
<evidence type="ECO:0000256" key="1">
    <source>
        <dbReference type="ARBA" id="ARBA00004141"/>
    </source>
</evidence>
<dbReference type="InterPro" id="IPR020846">
    <property type="entry name" value="MFS_dom"/>
</dbReference>
<feature type="transmembrane region" description="Helical" evidence="6">
    <location>
        <begin position="137"/>
        <end position="160"/>
    </location>
</feature>
<dbReference type="GO" id="GO:0005886">
    <property type="term" value="C:plasma membrane"/>
    <property type="evidence" value="ECO:0007669"/>
    <property type="project" value="TreeGrafter"/>
</dbReference>
<feature type="transmembrane region" description="Helical" evidence="6">
    <location>
        <begin position="213"/>
        <end position="233"/>
    </location>
</feature>
<feature type="domain" description="Major facilitator superfamily (MFS) profile" evidence="7">
    <location>
        <begin position="1"/>
        <end position="478"/>
    </location>
</feature>
<dbReference type="SUPFAM" id="SSF103473">
    <property type="entry name" value="MFS general substrate transporter"/>
    <property type="match status" value="1"/>
</dbReference>
<feature type="transmembrane region" description="Helical" evidence="6">
    <location>
        <begin position="254"/>
        <end position="277"/>
    </location>
</feature>
<proteinExistence type="predicted"/>
<reference evidence="8 9" key="1">
    <citation type="journal article" date="2015" name="BMC Genomics">
        <title>The genome of the truffle-parasite Tolypocladium ophioglossoides and the evolution of antifungal peptaibiotics.</title>
        <authorList>
            <person name="Quandt C.A."/>
            <person name="Bushley K.E."/>
            <person name="Spatafora J.W."/>
        </authorList>
    </citation>
    <scope>NUCLEOTIDE SEQUENCE [LARGE SCALE GENOMIC DNA]</scope>
    <source>
        <strain evidence="8 9">CBS 100239</strain>
    </source>
</reference>
<keyword evidence="9" id="KW-1185">Reference proteome</keyword>
<feature type="transmembrane region" description="Helical" evidence="6">
    <location>
        <begin position="382"/>
        <end position="402"/>
    </location>
</feature>
<feature type="transmembrane region" description="Helical" evidence="6">
    <location>
        <begin position="51"/>
        <end position="70"/>
    </location>
</feature>
<dbReference type="Pfam" id="PF07690">
    <property type="entry name" value="MFS_1"/>
    <property type="match status" value="1"/>
</dbReference>
<feature type="transmembrane region" description="Helical" evidence="6">
    <location>
        <begin position="345"/>
        <end position="361"/>
    </location>
</feature>
<evidence type="ECO:0000256" key="2">
    <source>
        <dbReference type="ARBA" id="ARBA00022448"/>
    </source>
</evidence>
<feature type="transmembrane region" description="Helical" evidence="6">
    <location>
        <begin position="180"/>
        <end position="201"/>
    </location>
</feature>
<feature type="transmembrane region" description="Helical" evidence="6">
    <location>
        <begin position="315"/>
        <end position="333"/>
    </location>
</feature>
<dbReference type="InterPro" id="IPR036259">
    <property type="entry name" value="MFS_trans_sf"/>
</dbReference>
<evidence type="ECO:0000256" key="4">
    <source>
        <dbReference type="ARBA" id="ARBA00022989"/>
    </source>
</evidence>
<protein>
    <submittedName>
        <fullName evidence="8">Putative HC-toxin efflux carrier TOXA</fullName>
    </submittedName>
</protein>
<dbReference type="AlphaFoldDB" id="A0A0L0N2L2"/>
<dbReference type="InterPro" id="IPR011701">
    <property type="entry name" value="MFS"/>
</dbReference>
<keyword evidence="4 6" id="KW-1133">Transmembrane helix</keyword>
<feature type="transmembrane region" description="Helical" evidence="6">
    <location>
        <begin position="22"/>
        <end position="44"/>
    </location>
</feature>
<accession>A0A0L0N2L2</accession>
<gene>
    <name evidence="8" type="ORF">TOPH_07063</name>
</gene>
<evidence type="ECO:0000256" key="6">
    <source>
        <dbReference type="SAM" id="Phobius"/>
    </source>
</evidence>
<sequence>DRTVVATAIPRITDEFNSFGDIGWYAGAYALSGCAMQLPLGPFYSFYPPKVVFMALLFVFIVGSAIGAGAPNSATIVVGRAIQGVGCAGVFSGSIILLRDNVPLQRRPMFIGAAMATMSVSSIIGPLIGGALTSNASWRWCFIINIPLGMATTVVIFFTVKHTPGKEEVTKGSIDKLKHLDPLGALFLVPAVICLVLALQWGGAEYAWASWRIILLLVFSGVLAIAFATVQVMMPETATVAPRVICHRSVASSLLYSTCSGGAMMVVVYWIPIWFQAIKNASPVESGEMTIPLLLSQSLASIIAGGLVSKVVGYAPPFMLASSVMMSIGAGLLTTLKIDSGHPEWIGYQVLFGFGLGIGMQQSSNAVSVILDKKAFNSAISLFFFGMQLGGSLCVCIGQNVLNQRLIQSLKDASIPDLDPYAVLHTGATQLGSLVHTDADLAKLQLAYNHSLTSVFYVGVGVAALSLFGGAFVEWKSIKGSGRKPFED</sequence>
<keyword evidence="2" id="KW-0813">Transport</keyword>
<dbReference type="Proteomes" id="UP000036947">
    <property type="component" value="Unassembled WGS sequence"/>
</dbReference>
<dbReference type="PANTHER" id="PTHR23501">
    <property type="entry name" value="MAJOR FACILITATOR SUPERFAMILY"/>
    <property type="match status" value="1"/>
</dbReference>
<comment type="subcellular location">
    <subcellularLocation>
        <location evidence="1">Membrane</location>
        <topology evidence="1">Multi-pass membrane protein</topology>
    </subcellularLocation>
</comment>
<dbReference type="CDD" id="cd17502">
    <property type="entry name" value="MFS_Azr1_MDR_like"/>
    <property type="match status" value="1"/>
</dbReference>
<keyword evidence="5 6" id="KW-0472">Membrane</keyword>
<dbReference type="PROSITE" id="PS50850">
    <property type="entry name" value="MFS"/>
    <property type="match status" value="1"/>
</dbReference>
<dbReference type="Gene3D" id="1.20.1250.20">
    <property type="entry name" value="MFS general substrate transporter like domains"/>
    <property type="match status" value="2"/>
</dbReference>
<name>A0A0L0N2L2_TOLOC</name>
<evidence type="ECO:0000256" key="5">
    <source>
        <dbReference type="ARBA" id="ARBA00023136"/>
    </source>
</evidence>
<evidence type="ECO:0000313" key="9">
    <source>
        <dbReference type="Proteomes" id="UP000036947"/>
    </source>
</evidence>